<evidence type="ECO:0000256" key="3">
    <source>
        <dbReference type="ARBA" id="ARBA00022729"/>
    </source>
</evidence>
<dbReference type="GO" id="GO:0016020">
    <property type="term" value="C:membrane"/>
    <property type="evidence" value="ECO:0007669"/>
    <property type="project" value="UniProtKB-SubCell"/>
</dbReference>
<name>K1PRH8_MAGGI</name>
<dbReference type="InterPro" id="IPR001828">
    <property type="entry name" value="ANF_lig-bd_rcpt"/>
</dbReference>
<keyword evidence="6 9" id="KW-0675">Receptor</keyword>
<evidence type="ECO:0000256" key="2">
    <source>
        <dbReference type="ARBA" id="ARBA00022692"/>
    </source>
</evidence>
<dbReference type="GO" id="GO:0038023">
    <property type="term" value="F:signaling receptor activity"/>
    <property type="evidence" value="ECO:0007669"/>
    <property type="project" value="TreeGrafter"/>
</dbReference>
<dbReference type="Pfam" id="PF01094">
    <property type="entry name" value="ANF_receptor"/>
    <property type="match status" value="1"/>
</dbReference>
<evidence type="ECO:0000259" key="8">
    <source>
        <dbReference type="Pfam" id="PF01094"/>
    </source>
</evidence>
<dbReference type="SMR" id="K1PRH8"/>
<evidence type="ECO:0000256" key="1">
    <source>
        <dbReference type="ARBA" id="ARBA00004479"/>
    </source>
</evidence>
<dbReference type="InterPro" id="IPR001170">
    <property type="entry name" value="ANPR/GUC"/>
</dbReference>
<dbReference type="InterPro" id="IPR052612">
    <property type="entry name" value="ANP_Clearance_Receptor"/>
</dbReference>
<evidence type="ECO:0000256" key="4">
    <source>
        <dbReference type="ARBA" id="ARBA00022989"/>
    </source>
</evidence>
<evidence type="ECO:0000256" key="6">
    <source>
        <dbReference type="ARBA" id="ARBA00023170"/>
    </source>
</evidence>
<sequence>MAGYWNYPILTPVGTDDELGNKNDFRTLTRLAFNYEHLDITVIYDVMGKRQIPSRNFNRLIGENLHKEFEKAGLTCTLLKFVSDSRRDYLDVLTAANRTSRVFAISGDSVALRQLMIVAHSLGMLEGDYVFIYFESFRGNGNGNIHWKRGDQYDEIVRKAYESMMVVSLFKPSSSQFKTFESRVKGRSMELYNFSFDALQYEVSPYVTAFYDAFTVYGQVLKETIEADQDYNDANEINQRMWNRTFDGVGGYLRINSNGDREMDMIKMKKESEIHSNWWRITWDDLTWIAYANSEASSLGCSLAKAEHIL</sequence>
<comment type="subcellular location">
    <subcellularLocation>
        <location evidence="1">Membrane</location>
        <topology evidence="1">Single-pass type I membrane protein</topology>
    </subcellularLocation>
</comment>
<accession>K1PRH8</accession>
<dbReference type="CDD" id="cd06352">
    <property type="entry name" value="PBP1_NPR_GC-like"/>
    <property type="match status" value="1"/>
</dbReference>
<feature type="domain" description="Receptor ligand binding region" evidence="8">
    <location>
        <begin position="1"/>
        <end position="268"/>
    </location>
</feature>
<keyword evidence="5" id="KW-0472">Membrane</keyword>
<keyword evidence="2" id="KW-0812">Transmembrane</keyword>
<dbReference type="GO" id="GO:0007165">
    <property type="term" value="P:signal transduction"/>
    <property type="evidence" value="ECO:0007669"/>
    <property type="project" value="TreeGrafter"/>
</dbReference>
<proteinExistence type="predicted"/>
<evidence type="ECO:0000313" key="9">
    <source>
        <dbReference type="EMBL" id="EKC19010.1"/>
    </source>
</evidence>
<reference evidence="9" key="1">
    <citation type="journal article" date="2012" name="Nature">
        <title>The oyster genome reveals stress adaptation and complexity of shell formation.</title>
        <authorList>
            <person name="Zhang G."/>
            <person name="Fang X."/>
            <person name="Guo X."/>
            <person name="Li L."/>
            <person name="Luo R."/>
            <person name="Xu F."/>
            <person name="Yang P."/>
            <person name="Zhang L."/>
            <person name="Wang X."/>
            <person name="Qi H."/>
            <person name="Xiong Z."/>
            <person name="Que H."/>
            <person name="Xie Y."/>
            <person name="Holland P.W."/>
            <person name="Paps J."/>
            <person name="Zhu Y."/>
            <person name="Wu F."/>
            <person name="Chen Y."/>
            <person name="Wang J."/>
            <person name="Peng C."/>
            <person name="Meng J."/>
            <person name="Yang L."/>
            <person name="Liu J."/>
            <person name="Wen B."/>
            <person name="Zhang N."/>
            <person name="Huang Z."/>
            <person name="Zhu Q."/>
            <person name="Feng Y."/>
            <person name="Mount A."/>
            <person name="Hedgecock D."/>
            <person name="Xu Z."/>
            <person name="Liu Y."/>
            <person name="Domazet-Loso T."/>
            <person name="Du Y."/>
            <person name="Sun X."/>
            <person name="Zhang S."/>
            <person name="Liu B."/>
            <person name="Cheng P."/>
            <person name="Jiang X."/>
            <person name="Li J."/>
            <person name="Fan D."/>
            <person name="Wang W."/>
            <person name="Fu W."/>
            <person name="Wang T."/>
            <person name="Wang B."/>
            <person name="Zhang J."/>
            <person name="Peng Z."/>
            <person name="Li Y."/>
            <person name="Li N."/>
            <person name="Wang J."/>
            <person name="Chen M."/>
            <person name="He Y."/>
            <person name="Tan F."/>
            <person name="Song X."/>
            <person name="Zheng Q."/>
            <person name="Huang R."/>
            <person name="Yang H."/>
            <person name="Du X."/>
            <person name="Chen L."/>
            <person name="Yang M."/>
            <person name="Gaffney P.M."/>
            <person name="Wang S."/>
            <person name="Luo L."/>
            <person name="She Z."/>
            <person name="Ming Y."/>
            <person name="Huang W."/>
            <person name="Zhang S."/>
            <person name="Huang B."/>
            <person name="Zhang Y."/>
            <person name="Qu T."/>
            <person name="Ni P."/>
            <person name="Miao G."/>
            <person name="Wang J."/>
            <person name="Wang Q."/>
            <person name="Steinberg C.E."/>
            <person name="Wang H."/>
            <person name="Li N."/>
            <person name="Qian L."/>
            <person name="Zhang G."/>
            <person name="Li Y."/>
            <person name="Yang H."/>
            <person name="Liu X."/>
            <person name="Wang J."/>
            <person name="Yin Y."/>
            <person name="Wang J."/>
        </authorList>
    </citation>
    <scope>NUCLEOTIDE SEQUENCE [LARGE SCALE GENOMIC DNA]</scope>
    <source>
        <strain evidence="9">05x7-T-G4-1.051#20</strain>
    </source>
</reference>
<dbReference type="PANTHER" id="PTHR44755">
    <property type="entry name" value="NATRIURETIC PEPTIDE RECEPTOR 3-RELATED"/>
    <property type="match status" value="1"/>
</dbReference>
<dbReference type="InParanoid" id="K1PRH8"/>
<gene>
    <name evidence="9" type="ORF">CGI_10009989</name>
</gene>
<dbReference type="InterPro" id="IPR028082">
    <property type="entry name" value="Peripla_BP_I"/>
</dbReference>
<keyword evidence="7" id="KW-0325">Glycoprotein</keyword>
<protein>
    <submittedName>
        <fullName evidence="9">Atrial natriuretic peptide clearance receptor</fullName>
    </submittedName>
</protein>
<keyword evidence="4" id="KW-1133">Transmembrane helix</keyword>
<dbReference type="Gene3D" id="3.40.50.2300">
    <property type="match status" value="1"/>
</dbReference>
<dbReference type="GO" id="GO:0017046">
    <property type="term" value="F:peptide hormone binding"/>
    <property type="evidence" value="ECO:0007669"/>
    <property type="project" value="TreeGrafter"/>
</dbReference>
<dbReference type="HOGENOM" id="CLU_897886_0_0_1"/>
<keyword evidence="3" id="KW-0732">Signal</keyword>
<evidence type="ECO:0000256" key="7">
    <source>
        <dbReference type="ARBA" id="ARBA00023180"/>
    </source>
</evidence>
<dbReference type="PRINTS" id="PR00255">
    <property type="entry name" value="NATPEPTIDER"/>
</dbReference>
<dbReference type="PANTHER" id="PTHR44755:SF8">
    <property type="entry name" value="RECEPTOR LIGAND BINDING REGION DOMAIN-CONTAINING PROTEIN"/>
    <property type="match status" value="1"/>
</dbReference>
<evidence type="ECO:0000256" key="5">
    <source>
        <dbReference type="ARBA" id="ARBA00023136"/>
    </source>
</evidence>
<dbReference type="AlphaFoldDB" id="K1PRH8"/>
<dbReference type="EMBL" id="JH817284">
    <property type="protein sequence ID" value="EKC19010.1"/>
    <property type="molecule type" value="Genomic_DNA"/>
</dbReference>
<dbReference type="SUPFAM" id="SSF53822">
    <property type="entry name" value="Periplasmic binding protein-like I"/>
    <property type="match status" value="1"/>
</dbReference>
<organism evidence="9">
    <name type="scientific">Magallana gigas</name>
    <name type="common">Pacific oyster</name>
    <name type="synonym">Crassostrea gigas</name>
    <dbReference type="NCBI Taxonomy" id="29159"/>
    <lineage>
        <taxon>Eukaryota</taxon>
        <taxon>Metazoa</taxon>
        <taxon>Spiralia</taxon>
        <taxon>Lophotrochozoa</taxon>
        <taxon>Mollusca</taxon>
        <taxon>Bivalvia</taxon>
        <taxon>Autobranchia</taxon>
        <taxon>Pteriomorphia</taxon>
        <taxon>Ostreida</taxon>
        <taxon>Ostreoidea</taxon>
        <taxon>Ostreidae</taxon>
        <taxon>Magallana</taxon>
    </lineage>
</organism>